<dbReference type="Proteomes" id="UP001165082">
    <property type="component" value="Unassembled WGS sequence"/>
</dbReference>
<dbReference type="AlphaFoldDB" id="A0A9W6ZM59"/>
<reference evidence="1" key="1">
    <citation type="submission" date="2022-07" db="EMBL/GenBank/DDBJ databases">
        <title>Genome analysis of Parmales, a sister group of diatoms, reveals the evolutionary specialization of diatoms from phago-mixotrophs to photoautotrophs.</title>
        <authorList>
            <person name="Ban H."/>
            <person name="Sato S."/>
            <person name="Yoshikawa S."/>
            <person name="Kazumasa Y."/>
            <person name="Nakamura Y."/>
            <person name="Ichinomiya M."/>
            <person name="Saitoh K."/>
            <person name="Sato N."/>
            <person name="Blanc-Mathieu R."/>
            <person name="Endo H."/>
            <person name="Kuwata A."/>
            <person name="Ogata H."/>
        </authorList>
    </citation>
    <scope>NUCLEOTIDE SEQUENCE</scope>
</reference>
<protein>
    <submittedName>
        <fullName evidence="1">Uncharacterized protein</fullName>
    </submittedName>
</protein>
<evidence type="ECO:0000313" key="1">
    <source>
        <dbReference type="EMBL" id="GMH53558.1"/>
    </source>
</evidence>
<sequence length="405" mass="45939">MGDDADVLNKLSRLLETQSIGTDGESTQELVNKISSQMDGVSVTSGSGGNFLSTMNKSSVMMPNRKTPYEVWAEKQQSPAKRTPPKLNNKEFDSLVSKLHSSNKKKEQTIMAQSNANLAAELQHLHFKPELNKKSRDETKDMKKLIERQDGMIQKKNAELQKQRDAARAQEMQECTFKPMLAGAKKGTILLKRAGKSTQGKRADEMLNWEKDKETRRLQRKQIVEEMEEAELSFAPHLNRRSLMLTEKMRKEGKYTVDRATGQTASTPRRHAGKLAGELAAKASVAGHEEETFTPVINTRSAPRSGQDVHSRLYEKAVEQNINKHNEQLDLRKRLLKEVPQKKWETERMQGSGPAAWVQSARSDVKNRSFSQDTMIDDSLDPPINVLEYDPKYNFILEKIRFSGQ</sequence>
<dbReference type="OrthoDB" id="187380at2759"/>
<name>A0A9W6ZM59_9STRA</name>
<accession>A0A9W6ZM59</accession>
<dbReference type="PANTHER" id="PTHR37028:SF4">
    <property type="entry name" value="ALMS MOTIF DOMAIN-CONTAINING PROTEIN"/>
    <property type="match status" value="1"/>
</dbReference>
<evidence type="ECO:0000313" key="2">
    <source>
        <dbReference type="Proteomes" id="UP001165082"/>
    </source>
</evidence>
<dbReference type="PANTHER" id="PTHR37028">
    <property type="entry name" value="UNNAMED PRODUCT-RELATED"/>
    <property type="match status" value="1"/>
</dbReference>
<organism evidence="1 2">
    <name type="scientific">Triparma retinervis</name>
    <dbReference type="NCBI Taxonomy" id="2557542"/>
    <lineage>
        <taxon>Eukaryota</taxon>
        <taxon>Sar</taxon>
        <taxon>Stramenopiles</taxon>
        <taxon>Ochrophyta</taxon>
        <taxon>Bolidophyceae</taxon>
        <taxon>Parmales</taxon>
        <taxon>Triparmaceae</taxon>
        <taxon>Triparma</taxon>
    </lineage>
</organism>
<keyword evidence="2" id="KW-1185">Reference proteome</keyword>
<dbReference type="EMBL" id="BRXZ01002061">
    <property type="protein sequence ID" value="GMH53558.1"/>
    <property type="molecule type" value="Genomic_DNA"/>
</dbReference>
<gene>
    <name evidence="1" type="ORF">TrRE_jg10526</name>
</gene>
<proteinExistence type="predicted"/>
<comment type="caution">
    <text evidence="1">The sequence shown here is derived from an EMBL/GenBank/DDBJ whole genome shotgun (WGS) entry which is preliminary data.</text>
</comment>